<dbReference type="EMBL" id="CP159218">
    <property type="protein sequence ID" value="XCG65210.1"/>
    <property type="molecule type" value="Genomic_DNA"/>
</dbReference>
<dbReference type="Gene3D" id="1.10.10.10">
    <property type="entry name" value="Winged helix-like DNA-binding domain superfamily/Winged helix DNA-binding domain"/>
    <property type="match status" value="1"/>
</dbReference>
<dbReference type="Pfam" id="PF01638">
    <property type="entry name" value="HxlR"/>
    <property type="match status" value="1"/>
</dbReference>
<dbReference type="InterPro" id="IPR002577">
    <property type="entry name" value="HTH_HxlR"/>
</dbReference>
<dbReference type="RefSeq" id="WP_353650820.1">
    <property type="nucleotide sequence ID" value="NZ_CP159218.1"/>
</dbReference>
<proteinExistence type="predicted"/>
<evidence type="ECO:0000313" key="5">
    <source>
        <dbReference type="EMBL" id="XCG65210.1"/>
    </source>
</evidence>
<dbReference type="PROSITE" id="PS51118">
    <property type="entry name" value="HTH_HXLR"/>
    <property type="match status" value="1"/>
</dbReference>
<gene>
    <name evidence="5" type="ORF">ABLG96_07915</name>
</gene>
<dbReference type="InterPro" id="IPR036390">
    <property type="entry name" value="WH_DNA-bd_sf"/>
</dbReference>
<evidence type="ECO:0000259" key="4">
    <source>
        <dbReference type="PROSITE" id="PS51118"/>
    </source>
</evidence>
<organism evidence="5">
    <name type="scientific">Nakamurella sp. A5-74</name>
    <dbReference type="NCBI Taxonomy" id="3158264"/>
    <lineage>
        <taxon>Bacteria</taxon>
        <taxon>Bacillati</taxon>
        <taxon>Actinomycetota</taxon>
        <taxon>Actinomycetes</taxon>
        <taxon>Nakamurellales</taxon>
        <taxon>Nakamurellaceae</taxon>
        <taxon>Nakamurella</taxon>
    </lineage>
</organism>
<protein>
    <submittedName>
        <fullName evidence="5">Helix-turn-helix domain-containing protein</fullName>
    </submittedName>
</protein>
<accession>A0AAU8DUZ9</accession>
<dbReference type="PANTHER" id="PTHR33204">
    <property type="entry name" value="TRANSCRIPTIONAL REGULATOR, MARR FAMILY"/>
    <property type="match status" value="1"/>
</dbReference>
<reference evidence="5" key="1">
    <citation type="submission" date="2024-05" db="EMBL/GenBank/DDBJ databases">
        <authorList>
            <person name="Cai S.Y."/>
            <person name="Jin L.M."/>
            <person name="Li H.R."/>
        </authorList>
    </citation>
    <scope>NUCLEOTIDE SEQUENCE</scope>
    <source>
        <strain evidence="5">A5-74</strain>
    </source>
</reference>
<dbReference type="AlphaFoldDB" id="A0AAU8DUZ9"/>
<dbReference type="InterPro" id="IPR036388">
    <property type="entry name" value="WH-like_DNA-bd_sf"/>
</dbReference>
<keyword evidence="2" id="KW-0238">DNA-binding</keyword>
<evidence type="ECO:0000256" key="3">
    <source>
        <dbReference type="ARBA" id="ARBA00023163"/>
    </source>
</evidence>
<keyword evidence="1" id="KW-0805">Transcription regulation</keyword>
<keyword evidence="3" id="KW-0804">Transcription</keyword>
<dbReference type="GO" id="GO:0003677">
    <property type="term" value="F:DNA binding"/>
    <property type="evidence" value="ECO:0007669"/>
    <property type="project" value="UniProtKB-KW"/>
</dbReference>
<feature type="domain" description="HTH hxlR-type" evidence="4">
    <location>
        <begin position="1"/>
        <end position="93"/>
    </location>
</feature>
<evidence type="ECO:0000256" key="1">
    <source>
        <dbReference type="ARBA" id="ARBA00023015"/>
    </source>
</evidence>
<sequence>MELIGGRWSYPILRELMLGPKRFGALLESVRGITPAVLTSRLRELSQSGLICQKDELDPAALHAYALTDWALTLAPILRELGRWAQSSPVRSTEGGLTPDAAVQAMITLAAGTAPSAPVRLELRLTDDRVASGGEHTYGIEWSRSAFRGERGPLADAPAVVRCDSSTWAQVLFAGLPLSASGAVTSGDEATIAVLIDTFRTRIAATAEDSRHARDTRLG</sequence>
<evidence type="ECO:0000256" key="2">
    <source>
        <dbReference type="ARBA" id="ARBA00023125"/>
    </source>
</evidence>
<dbReference type="PANTHER" id="PTHR33204:SF18">
    <property type="entry name" value="TRANSCRIPTIONAL REGULATORY PROTEIN"/>
    <property type="match status" value="1"/>
</dbReference>
<name>A0AAU8DUZ9_9ACTN</name>
<dbReference type="SUPFAM" id="SSF46785">
    <property type="entry name" value="Winged helix' DNA-binding domain"/>
    <property type="match status" value="1"/>
</dbReference>